<sequence length="128" mass="13848">MLPSPARGRGVGERAGAGKNDGVHFVEAPALSPAPLPQAGEGSKHAADLKSVLGKPPTPADSSTNPIDKSFRSIVPDRPRWHAGFIRQERRGHAKDGIDHPHTNRRRPSGDTDATERDRRGTDQRRQA</sequence>
<name>A0A375BSD2_9BURK</name>
<comment type="caution">
    <text evidence="2">The sequence shown here is derived from an EMBL/GenBank/DDBJ whole genome shotgun (WGS) entry which is preliminary data.</text>
</comment>
<accession>A0A375BSD2</accession>
<dbReference type="EMBL" id="OFSP01000017">
    <property type="protein sequence ID" value="SOY51638.1"/>
    <property type="molecule type" value="Genomic_DNA"/>
</dbReference>
<dbReference type="Proteomes" id="UP000256297">
    <property type="component" value="Chromosome CBM2589_b"/>
</dbReference>
<reference evidence="2" key="1">
    <citation type="submission" date="2018-01" db="EMBL/GenBank/DDBJ databases">
        <authorList>
            <person name="Clerissi C."/>
        </authorList>
    </citation>
    <scope>NUCLEOTIDE SEQUENCE</scope>
    <source>
        <strain evidence="2">Cupriavidus taiwanensis STM 3521</strain>
    </source>
</reference>
<evidence type="ECO:0000313" key="2">
    <source>
        <dbReference type="EMBL" id="SOY51638.1"/>
    </source>
</evidence>
<dbReference type="AlphaFoldDB" id="A0A375BSD2"/>
<proteinExistence type="predicted"/>
<feature type="compositionally biased region" description="Low complexity" evidence="1">
    <location>
        <begin position="28"/>
        <end position="39"/>
    </location>
</feature>
<organism evidence="2">
    <name type="scientific">Cupriavidus taiwanensis</name>
    <dbReference type="NCBI Taxonomy" id="164546"/>
    <lineage>
        <taxon>Bacteria</taxon>
        <taxon>Pseudomonadati</taxon>
        <taxon>Pseudomonadota</taxon>
        <taxon>Betaproteobacteria</taxon>
        <taxon>Burkholderiales</taxon>
        <taxon>Burkholderiaceae</taxon>
        <taxon>Cupriavidus</taxon>
    </lineage>
</organism>
<feature type="compositionally biased region" description="Basic and acidic residues" evidence="1">
    <location>
        <begin position="87"/>
        <end position="128"/>
    </location>
</feature>
<feature type="region of interest" description="Disordered" evidence="1">
    <location>
        <begin position="1"/>
        <end position="128"/>
    </location>
</feature>
<gene>
    <name evidence="2" type="ORF">CBM2589_B240066</name>
</gene>
<protein>
    <submittedName>
        <fullName evidence="2">Uncharacterized protein</fullName>
    </submittedName>
</protein>
<evidence type="ECO:0000256" key="1">
    <source>
        <dbReference type="SAM" id="MobiDB-lite"/>
    </source>
</evidence>
<feature type="compositionally biased region" description="Basic and acidic residues" evidence="1">
    <location>
        <begin position="69"/>
        <end position="80"/>
    </location>
</feature>